<dbReference type="AlphaFoldDB" id="A0AAV7USA1"/>
<feature type="transmembrane region" description="Helical" evidence="1">
    <location>
        <begin position="27"/>
        <end position="49"/>
    </location>
</feature>
<name>A0AAV7USA1_PLEWA</name>
<feature type="non-terminal residue" evidence="2">
    <location>
        <position position="56"/>
    </location>
</feature>
<keyword evidence="1" id="KW-0812">Transmembrane</keyword>
<evidence type="ECO:0000313" key="2">
    <source>
        <dbReference type="EMBL" id="KAJ1191309.1"/>
    </source>
</evidence>
<organism evidence="2 3">
    <name type="scientific">Pleurodeles waltl</name>
    <name type="common">Iberian ribbed newt</name>
    <dbReference type="NCBI Taxonomy" id="8319"/>
    <lineage>
        <taxon>Eukaryota</taxon>
        <taxon>Metazoa</taxon>
        <taxon>Chordata</taxon>
        <taxon>Craniata</taxon>
        <taxon>Vertebrata</taxon>
        <taxon>Euteleostomi</taxon>
        <taxon>Amphibia</taxon>
        <taxon>Batrachia</taxon>
        <taxon>Caudata</taxon>
        <taxon>Salamandroidea</taxon>
        <taxon>Salamandridae</taxon>
        <taxon>Pleurodelinae</taxon>
        <taxon>Pleurodeles</taxon>
    </lineage>
</organism>
<accession>A0AAV7USA1</accession>
<evidence type="ECO:0000256" key="1">
    <source>
        <dbReference type="SAM" id="Phobius"/>
    </source>
</evidence>
<feature type="non-terminal residue" evidence="2">
    <location>
        <position position="1"/>
    </location>
</feature>
<keyword evidence="3" id="KW-1185">Reference proteome</keyword>
<reference evidence="2" key="1">
    <citation type="journal article" date="2022" name="bioRxiv">
        <title>Sequencing and chromosome-scale assembly of the giantPleurodeles waltlgenome.</title>
        <authorList>
            <person name="Brown T."/>
            <person name="Elewa A."/>
            <person name="Iarovenko S."/>
            <person name="Subramanian E."/>
            <person name="Araus A.J."/>
            <person name="Petzold A."/>
            <person name="Susuki M."/>
            <person name="Suzuki K.-i.T."/>
            <person name="Hayashi T."/>
            <person name="Toyoda A."/>
            <person name="Oliveira C."/>
            <person name="Osipova E."/>
            <person name="Leigh N.D."/>
            <person name="Simon A."/>
            <person name="Yun M.H."/>
        </authorList>
    </citation>
    <scope>NUCLEOTIDE SEQUENCE</scope>
    <source>
        <strain evidence="2">20211129_DDA</strain>
        <tissue evidence="2">Liver</tissue>
    </source>
</reference>
<keyword evidence="1" id="KW-1133">Transmembrane helix</keyword>
<protein>
    <submittedName>
        <fullName evidence="2">Uncharacterized protein</fullName>
    </submittedName>
</protein>
<gene>
    <name evidence="2" type="ORF">NDU88_000625</name>
</gene>
<evidence type="ECO:0000313" key="3">
    <source>
        <dbReference type="Proteomes" id="UP001066276"/>
    </source>
</evidence>
<dbReference type="EMBL" id="JANPWB010000004">
    <property type="protein sequence ID" value="KAJ1191309.1"/>
    <property type="molecule type" value="Genomic_DNA"/>
</dbReference>
<dbReference type="Proteomes" id="UP001066276">
    <property type="component" value="Chromosome 2_2"/>
</dbReference>
<sequence>VSMSVTPLTASGSSVDSTMSSIGVDGVWVGGPPLVFLASFSLLATLSLAEERKSYH</sequence>
<proteinExistence type="predicted"/>
<comment type="caution">
    <text evidence="2">The sequence shown here is derived from an EMBL/GenBank/DDBJ whole genome shotgun (WGS) entry which is preliminary data.</text>
</comment>
<keyword evidence="1" id="KW-0472">Membrane</keyword>